<reference evidence="5" key="2">
    <citation type="submission" date="2023-05" db="EMBL/GenBank/DDBJ databases">
        <authorList>
            <person name="Schelkunov M.I."/>
        </authorList>
    </citation>
    <scope>NUCLEOTIDE SEQUENCE</scope>
    <source>
        <strain evidence="5">Hsosn_3</strain>
        <tissue evidence="5">Leaf</tissue>
    </source>
</reference>
<keyword evidence="4" id="KW-0732">Signal</keyword>
<dbReference type="EMBL" id="JAUIZM010000007">
    <property type="protein sequence ID" value="KAK1374742.1"/>
    <property type="molecule type" value="Genomic_DNA"/>
</dbReference>
<evidence type="ECO:0000313" key="5">
    <source>
        <dbReference type="EMBL" id="KAK1374742.1"/>
    </source>
</evidence>
<reference evidence="5" key="1">
    <citation type="submission" date="2023-02" db="EMBL/GenBank/DDBJ databases">
        <title>Genome of toxic invasive species Heracleum sosnowskyi carries increased number of genes despite the absence of recent whole-genome duplications.</title>
        <authorList>
            <person name="Schelkunov M."/>
            <person name="Shtratnikova V."/>
            <person name="Makarenko M."/>
            <person name="Klepikova A."/>
            <person name="Omelchenko D."/>
            <person name="Novikova G."/>
            <person name="Obukhova E."/>
            <person name="Bogdanov V."/>
            <person name="Penin A."/>
            <person name="Logacheva M."/>
        </authorList>
    </citation>
    <scope>NUCLEOTIDE SEQUENCE</scope>
    <source>
        <strain evidence="5">Hsosn_3</strain>
        <tissue evidence="5">Leaf</tissue>
    </source>
</reference>
<feature type="region of interest" description="Disordered" evidence="3">
    <location>
        <begin position="117"/>
        <end position="147"/>
    </location>
</feature>
<protein>
    <submittedName>
        <fullName evidence="5">Uncharacterized protein</fullName>
    </submittedName>
</protein>
<evidence type="ECO:0000256" key="2">
    <source>
        <dbReference type="ARBA" id="ARBA00022803"/>
    </source>
</evidence>
<dbReference type="InterPro" id="IPR019734">
    <property type="entry name" value="TPR_rpt"/>
</dbReference>
<dbReference type="PANTHER" id="PTHR45883">
    <property type="entry name" value="HSC70-INTERACTING PROTEIN"/>
    <property type="match status" value="1"/>
</dbReference>
<keyword evidence="2" id="KW-0802">TPR repeat</keyword>
<sequence>MQSSKLILLFLVSLHSPSLLITSTGNISYPTSAMMYATRATVYIKMKKSNAAIRDVNAALEINHDSAKGHKSRGMALAMLGQWKEAANDLHKAYEVDDSDEDDCDEDDIDEVEEVEEKHNTVYEEGETINDPPHRSEENHQAKGKAMGAVSEDGVLVSEFLCDSSLLS</sequence>
<dbReference type="GO" id="GO:0000118">
    <property type="term" value="C:histone deacetylase complex"/>
    <property type="evidence" value="ECO:0007669"/>
    <property type="project" value="TreeGrafter"/>
</dbReference>
<feature type="chain" id="PRO_5042261352" evidence="4">
    <location>
        <begin position="23"/>
        <end position="168"/>
    </location>
</feature>
<gene>
    <name evidence="5" type="ORF">POM88_030935</name>
</gene>
<evidence type="ECO:0000256" key="1">
    <source>
        <dbReference type="ARBA" id="ARBA00022737"/>
    </source>
</evidence>
<dbReference type="Proteomes" id="UP001237642">
    <property type="component" value="Unassembled WGS sequence"/>
</dbReference>
<feature type="compositionally biased region" description="Basic and acidic residues" evidence="3">
    <location>
        <begin position="132"/>
        <end position="141"/>
    </location>
</feature>
<dbReference type="SMART" id="SM00028">
    <property type="entry name" value="TPR"/>
    <property type="match status" value="2"/>
</dbReference>
<accession>A0AAD8HYD8</accession>
<organism evidence="5 6">
    <name type="scientific">Heracleum sosnowskyi</name>
    <dbReference type="NCBI Taxonomy" id="360622"/>
    <lineage>
        <taxon>Eukaryota</taxon>
        <taxon>Viridiplantae</taxon>
        <taxon>Streptophyta</taxon>
        <taxon>Embryophyta</taxon>
        <taxon>Tracheophyta</taxon>
        <taxon>Spermatophyta</taxon>
        <taxon>Magnoliopsida</taxon>
        <taxon>eudicotyledons</taxon>
        <taxon>Gunneridae</taxon>
        <taxon>Pentapetalae</taxon>
        <taxon>asterids</taxon>
        <taxon>campanulids</taxon>
        <taxon>Apiales</taxon>
        <taxon>Apiaceae</taxon>
        <taxon>Apioideae</taxon>
        <taxon>apioid superclade</taxon>
        <taxon>Tordylieae</taxon>
        <taxon>Tordyliinae</taxon>
        <taxon>Heracleum</taxon>
    </lineage>
</organism>
<feature type="signal peptide" evidence="4">
    <location>
        <begin position="1"/>
        <end position="22"/>
    </location>
</feature>
<name>A0AAD8HYD8_9APIA</name>
<evidence type="ECO:0000256" key="4">
    <source>
        <dbReference type="SAM" id="SignalP"/>
    </source>
</evidence>
<dbReference type="InterPro" id="IPR011990">
    <property type="entry name" value="TPR-like_helical_dom_sf"/>
</dbReference>
<dbReference type="PANTHER" id="PTHR45883:SF2">
    <property type="entry name" value="HSC70-INTERACTING PROTEIN"/>
    <property type="match status" value="1"/>
</dbReference>
<comment type="caution">
    <text evidence="5">The sequence shown here is derived from an EMBL/GenBank/DDBJ whole genome shotgun (WGS) entry which is preliminary data.</text>
</comment>
<proteinExistence type="predicted"/>
<keyword evidence="6" id="KW-1185">Reference proteome</keyword>
<evidence type="ECO:0000313" key="6">
    <source>
        <dbReference type="Proteomes" id="UP001237642"/>
    </source>
</evidence>
<evidence type="ECO:0000256" key="3">
    <source>
        <dbReference type="SAM" id="MobiDB-lite"/>
    </source>
</evidence>
<keyword evidence="1" id="KW-0677">Repeat</keyword>
<dbReference type="AlphaFoldDB" id="A0AAD8HYD8"/>
<dbReference type="SUPFAM" id="SSF48452">
    <property type="entry name" value="TPR-like"/>
    <property type="match status" value="1"/>
</dbReference>
<dbReference type="GO" id="GO:0030544">
    <property type="term" value="F:Hsp70 protein binding"/>
    <property type="evidence" value="ECO:0007669"/>
    <property type="project" value="TreeGrafter"/>
</dbReference>
<dbReference type="Gene3D" id="1.25.40.10">
    <property type="entry name" value="Tetratricopeptide repeat domain"/>
    <property type="match status" value="1"/>
</dbReference>